<dbReference type="RefSeq" id="WP_108952053.1">
    <property type="nucleotide sequence ID" value="NZ_BEVZ01000002.1"/>
</dbReference>
<dbReference type="InterPro" id="IPR006016">
    <property type="entry name" value="UspA"/>
</dbReference>
<evidence type="ECO:0000259" key="2">
    <source>
        <dbReference type="Pfam" id="PF00582"/>
    </source>
</evidence>
<reference evidence="3 4" key="1">
    <citation type="submission" date="2024-06" db="EMBL/GenBank/DDBJ databases">
        <title>The Natural Products Discovery Center: Release of the First 8490 Sequenced Strains for Exploring Actinobacteria Biosynthetic Diversity.</title>
        <authorList>
            <person name="Kalkreuter E."/>
            <person name="Kautsar S.A."/>
            <person name="Yang D."/>
            <person name="Bader C.D."/>
            <person name="Teijaro C.N."/>
            <person name="Fluegel L."/>
            <person name="Davis C.M."/>
            <person name="Simpson J.R."/>
            <person name="Lauterbach L."/>
            <person name="Steele A.D."/>
            <person name="Gui C."/>
            <person name="Meng S."/>
            <person name="Li G."/>
            <person name="Viehrig K."/>
            <person name="Ye F."/>
            <person name="Su P."/>
            <person name="Kiefer A.F."/>
            <person name="Nichols A."/>
            <person name="Cepeda A.J."/>
            <person name="Yan W."/>
            <person name="Fan B."/>
            <person name="Jiang Y."/>
            <person name="Adhikari A."/>
            <person name="Zheng C.-J."/>
            <person name="Schuster L."/>
            <person name="Cowan T.M."/>
            <person name="Smanski M.J."/>
            <person name="Chevrette M.G."/>
            <person name="De Carvalho L.P.S."/>
            <person name="Shen B."/>
        </authorList>
    </citation>
    <scope>NUCLEOTIDE SEQUENCE [LARGE SCALE GENOMIC DNA]</scope>
    <source>
        <strain evidence="3 4">NPDC038104</strain>
    </source>
</reference>
<dbReference type="InterPro" id="IPR006015">
    <property type="entry name" value="Universal_stress_UspA"/>
</dbReference>
<comment type="caution">
    <text evidence="3">The sequence shown here is derived from an EMBL/GenBank/DDBJ whole genome shotgun (WGS) entry which is preliminary data.</text>
</comment>
<dbReference type="InterPro" id="IPR014729">
    <property type="entry name" value="Rossmann-like_a/b/a_fold"/>
</dbReference>
<gene>
    <name evidence="3" type="ORF">AB0E65_23370</name>
</gene>
<organism evidence="3 4">
    <name type="scientific">Streptomyces fragilis</name>
    <dbReference type="NCBI Taxonomy" id="67301"/>
    <lineage>
        <taxon>Bacteria</taxon>
        <taxon>Bacillati</taxon>
        <taxon>Actinomycetota</taxon>
        <taxon>Actinomycetes</taxon>
        <taxon>Kitasatosporales</taxon>
        <taxon>Streptomycetaceae</taxon>
        <taxon>Streptomyces</taxon>
    </lineage>
</organism>
<evidence type="ECO:0000256" key="1">
    <source>
        <dbReference type="ARBA" id="ARBA00008791"/>
    </source>
</evidence>
<dbReference type="PANTHER" id="PTHR46553:SF3">
    <property type="entry name" value="ADENINE NUCLEOTIDE ALPHA HYDROLASES-LIKE SUPERFAMILY PROTEIN"/>
    <property type="match status" value="1"/>
</dbReference>
<accession>A0ABV2YN27</accession>
<feature type="domain" description="UspA" evidence="2">
    <location>
        <begin position="1"/>
        <end position="136"/>
    </location>
</feature>
<dbReference type="PRINTS" id="PR01438">
    <property type="entry name" value="UNVRSLSTRESS"/>
</dbReference>
<evidence type="ECO:0000313" key="4">
    <source>
        <dbReference type="Proteomes" id="UP001550850"/>
    </source>
</evidence>
<keyword evidence="4" id="KW-1185">Reference proteome</keyword>
<proteinExistence type="inferred from homology"/>
<name>A0ABV2YN27_9ACTN</name>
<dbReference type="Proteomes" id="UP001550850">
    <property type="component" value="Unassembled WGS sequence"/>
</dbReference>
<dbReference type="SUPFAM" id="SSF52402">
    <property type="entry name" value="Adenine nucleotide alpha hydrolases-like"/>
    <property type="match status" value="2"/>
</dbReference>
<sequence>MSHVITVGIDGSPASLAAAHWAAREAVRRGTGLAVVHAWHPHVGPTPHVPQDSSEHAWAEATLRQTVEGLRSAHAGADIHGRLVCDSAVTALTAAAADSEMLVLGSLSLGALGGFVTGSVSHRVVARSPRPVVLVRAGRGVAAEHLPAVDGIAPDEIPQTPCREVVLGLDTAHPCDELIEFAFEAARRRDTGLRVVHAFRTDWPLTDASLVVPPEAVEPEPQARARADAEHKVAAVISFWRAKFPTVPVTGWVTEGRAASVLLHEVSDAGLLVVGRRETGHRVGARIGSVAHAALHHAGCPVAVVPHD</sequence>
<dbReference type="Pfam" id="PF00582">
    <property type="entry name" value="Usp"/>
    <property type="match status" value="2"/>
</dbReference>
<evidence type="ECO:0000313" key="3">
    <source>
        <dbReference type="EMBL" id="MEU3557130.1"/>
    </source>
</evidence>
<dbReference type="Gene3D" id="3.40.50.620">
    <property type="entry name" value="HUPs"/>
    <property type="match status" value="2"/>
</dbReference>
<dbReference type="EMBL" id="JBEZUR010000048">
    <property type="protein sequence ID" value="MEU3557130.1"/>
    <property type="molecule type" value="Genomic_DNA"/>
</dbReference>
<protein>
    <submittedName>
        <fullName evidence="3">Universal stress protein</fullName>
    </submittedName>
</protein>
<comment type="similarity">
    <text evidence="1">Belongs to the universal stress protein A family.</text>
</comment>
<feature type="domain" description="UspA" evidence="2">
    <location>
        <begin position="163"/>
        <end position="306"/>
    </location>
</feature>
<dbReference type="PANTHER" id="PTHR46553">
    <property type="entry name" value="ADENINE NUCLEOTIDE ALPHA HYDROLASES-LIKE SUPERFAMILY PROTEIN"/>
    <property type="match status" value="1"/>
</dbReference>